<reference evidence="4" key="1">
    <citation type="journal article" date="2023" name="Mar. Drugs">
        <title>Gemmata algarum, a Novel Planctomycete Isolated from an Algal Mat, Displays Antimicrobial Activity.</title>
        <authorList>
            <person name="Kumar G."/>
            <person name="Kallscheuer N."/>
            <person name="Kashif M."/>
            <person name="Ahamad S."/>
            <person name="Jagadeeshwari U."/>
            <person name="Pannikurungottu S."/>
            <person name="Haufschild T."/>
            <person name="Kabuu M."/>
            <person name="Sasikala C."/>
            <person name="Jogler C."/>
            <person name="Ramana C."/>
        </authorList>
    </citation>
    <scope>NUCLEOTIDE SEQUENCE [LARGE SCALE GENOMIC DNA]</scope>
    <source>
        <strain evidence="4">JC673</strain>
    </source>
</reference>
<gene>
    <name evidence="3" type="ORF">R5W23_004467</name>
</gene>
<keyword evidence="2" id="KW-0472">Membrane</keyword>
<organism evidence="3 4">
    <name type="scientific">Gemmata algarum</name>
    <dbReference type="NCBI Taxonomy" id="2975278"/>
    <lineage>
        <taxon>Bacteria</taxon>
        <taxon>Pseudomonadati</taxon>
        <taxon>Planctomycetota</taxon>
        <taxon>Planctomycetia</taxon>
        <taxon>Gemmatales</taxon>
        <taxon>Gemmataceae</taxon>
        <taxon>Gemmata</taxon>
    </lineage>
</organism>
<feature type="transmembrane region" description="Helical" evidence="2">
    <location>
        <begin position="12"/>
        <end position="30"/>
    </location>
</feature>
<keyword evidence="2" id="KW-1133">Transmembrane helix</keyword>
<dbReference type="RefSeq" id="WP_261187311.1">
    <property type="nucleotide sequence ID" value="NZ_JAXBLV010000227.1"/>
</dbReference>
<dbReference type="Proteomes" id="UP001272242">
    <property type="component" value="Unassembled WGS sequence"/>
</dbReference>
<evidence type="ECO:0000256" key="1">
    <source>
        <dbReference type="SAM" id="MobiDB-lite"/>
    </source>
</evidence>
<accession>A0ABU5F717</accession>
<keyword evidence="4" id="KW-1185">Reference proteome</keyword>
<name>A0ABU5F717_9BACT</name>
<feature type="region of interest" description="Disordered" evidence="1">
    <location>
        <begin position="142"/>
        <end position="180"/>
    </location>
</feature>
<protein>
    <submittedName>
        <fullName evidence="3">C40 family peptidase</fullName>
    </submittedName>
</protein>
<sequence length="320" mass="33979">MNSTEHFERFFFLVTVGAGLMLFGCANLALGWRGGLVALRTLLGVAGCGAAVAALGTLTHRELAERAAAILAAALVVVNLFSSGWFHRRLAAAGALLRKPAARGAGLVVGGLAVVIGAAVWFDHADQQLTEDQTLDLEVVLGRQPNRPTERASATTDRGTPVVLKEPQSPRAPETLSSPEERLLRDTKLDDQVIRHAGPSDEFNCHGWVFTGGKFLLSPDDVELILKENGYAEVAQPQPGDVVVYRNNGTVSHTALVRYVAEGQPVLVEGKWGTMGLFLHPVDKSPYGTALTYHRSARRGHLLTGIGGAGPDAAVNAAVE</sequence>
<feature type="transmembrane region" description="Helical" evidence="2">
    <location>
        <begin position="67"/>
        <end position="88"/>
    </location>
</feature>
<keyword evidence="2" id="KW-0812">Transmembrane</keyword>
<comment type="caution">
    <text evidence="3">The sequence shown here is derived from an EMBL/GenBank/DDBJ whole genome shotgun (WGS) entry which is preliminary data.</text>
</comment>
<evidence type="ECO:0000256" key="2">
    <source>
        <dbReference type="SAM" id="Phobius"/>
    </source>
</evidence>
<dbReference type="EMBL" id="JAXBLV010000227">
    <property type="protein sequence ID" value="MDY3562984.1"/>
    <property type="molecule type" value="Genomic_DNA"/>
</dbReference>
<feature type="transmembrane region" description="Helical" evidence="2">
    <location>
        <begin position="100"/>
        <end position="122"/>
    </location>
</feature>
<proteinExistence type="predicted"/>
<evidence type="ECO:0000313" key="3">
    <source>
        <dbReference type="EMBL" id="MDY3562984.1"/>
    </source>
</evidence>
<feature type="transmembrane region" description="Helical" evidence="2">
    <location>
        <begin position="37"/>
        <end position="55"/>
    </location>
</feature>
<evidence type="ECO:0000313" key="4">
    <source>
        <dbReference type="Proteomes" id="UP001272242"/>
    </source>
</evidence>